<dbReference type="PROSITE" id="PS51257">
    <property type="entry name" value="PROKAR_LIPOPROTEIN"/>
    <property type="match status" value="1"/>
</dbReference>
<accession>A0ABR4Z8B9</accession>
<sequence length="369" mass="38616">MRKSALVMALVALVAAGCAQSTSEAAPDDAARVQADLDELVRSGITGAVATTTVAGHTTTLSAGVANRVTGEPIPTDHPQRVRVGSVGKSFIATIVLQLVGEGRIRLDEPIDTYLPGLLAGDGVDGRAITVRQLLQHRSGLPEFSDDAEVDEVAAAAAGRVFTPDEEIRLALRRPAQFAPGTRQKYTNTNYVVLTELIRTSTGNPYAAELERRILAPLGLADTYLPPAGEHDIRGPHPHGYAIIDGARTDVTRIEPSVPGAAGGLVSTGADLNRFFTALIAGELLRRPEMDAMPASLPMSEPYPLDYGLGLMTTDLPCGTKFLGHTGGITGYITLSGATPQGRAATITITESADLGSRADTLLAHALCP</sequence>
<protein>
    <submittedName>
        <fullName evidence="3">Peptidase</fullName>
    </submittedName>
</protein>
<dbReference type="Proteomes" id="UP000031364">
    <property type="component" value="Unassembled WGS sequence"/>
</dbReference>
<evidence type="ECO:0000256" key="1">
    <source>
        <dbReference type="SAM" id="SignalP"/>
    </source>
</evidence>
<evidence type="ECO:0000313" key="4">
    <source>
        <dbReference type="Proteomes" id="UP000031364"/>
    </source>
</evidence>
<dbReference type="RefSeq" id="WP_043677107.1">
    <property type="nucleotide sequence ID" value="NZ_BDCI01000011.1"/>
</dbReference>
<dbReference type="InterPro" id="IPR050491">
    <property type="entry name" value="AmpC-like"/>
</dbReference>
<keyword evidence="1" id="KW-0732">Signal</keyword>
<evidence type="ECO:0000313" key="3">
    <source>
        <dbReference type="EMBL" id="KIA61597.1"/>
    </source>
</evidence>
<feature type="chain" id="PRO_5047090728" evidence="1">
    <location>
        <begin position="26"/>
        <end position="369"/>
    </location>
</feature>
<feature type="domain" description="Beta-lactamase-related" evidence="2">
    <location>
        <begin position="38"/>
        <end position="353"/>
    </location>
</feature>
<feature type="signal peptide" evidence="1">
    <location>
        <begin position="1"/>
        <end position="25"/>
    </location>
</feature>
<dbReference type="InterPro" id="IPR001466">
    <property type="entry name" value="Beta-lactam-related"/>
</dbReference>
<reference evidence="3 4" key="1">
    <citation type="journal article" date="2014" name="Int. J. Syst. Evol. Microbiol.">
        <title>Nocardia vulneris sp. nov., isolated from wounds of human patients in North America.</title>
        <authorList>
            <person name="Lasker B.A."/>
            <person name="Bell M."/>
            <person name="Klenk H.P."/>
            <person name="Sproer C."/>
            <person name="Schumann C."/>
            <person name="Schumann P."/>
            <person name="Brown J.M."/>
        </authorList>
    </citation>
    <scope>NUCLEOTIDE SEQUENCE [LARGE SCALE GENOMIC DNA]</scope>
    <source>
        <strain evidence="3 4">W9851</strain>
    </source>
</reference>
<dbReference type="PANTHER" id="PTHR46825:SF7">
    <property type="entry name" value="D-ALANYL-D-ALANINE CARBOXYPEPTIDASE"/>
    <property type="match status" value="1"/>
</dbReference>
<comment type="caution">
    <text evidence="3">The sequence shown here is derived from an EMBL/GenBank/DDBJ whole genome shotgun (WGS) entry which is preliminary data.</text>
</comment>
<proteinExistence type="predicted"/>
<dbReference type="EMBL" id="JNFP01000042">
    <property type="protein sequence ID" value="KIA61597.1"/>
    <property type="molecule type" value="Genomic_DNA"/>
</dbReference>
<dbReference type="Gene3D" id="3.40.710.10">
    <property type="entry name" value="DD-peptidase/beta-lactamase superfamily"/>
    <property type="match status" value="1"/>
</dbReference>
<dbReference type="SUPFAM" id="SSF56601">
    <property type="entry name" value="beta-lactamase/transpeptidase-like"/>
    <property type="match status" value="1"/>
</dbReference>
<dbReference type="InterPro" id="IPR012338">
    <property type="entry name" value="Beta-lactam/transpept-like"/>
</dbReference>
<evidence type="ECO:0000259" key="2">
    <source>
        <dbReference type="Pfam" id="PF00144"/>
    </source>
</evidence>
<organism evidence="3 4">
    <name type="scientific">Nocardia vulneris</name>
    <dbReference type="NCBI Taxonomy" id="1141657"/>
    <lineage>
        <taxon>Bacteria</taxon>
        <taxon>Bacillati</taxon>
        <taxon>Actinomycetota</taxon>
        <taxon>Actinomycetes</taxon>
        <taxon>Mycobacteriales</taxon>
        <taxon>Nocardiaceae</taxon>
        <taxon>Nocardia</taxon>
    </lineage>
</organism>
<dbReference type="Pfam" id="PF00144">
    <property type="entry name" value="Beta-lactamase"/>
    <property type="match status" value="1"/>
</dbReference>
<name>A0ABR4Z8B9_9NOCA</name>
<keyword evidence="4" id="KW-1185">Reference proteome</keyword>
<dbReference type="PANTHER" id="PTHR46825">
    <property type="entry name" value="D-ALANYL-D-ALANINE-CARBOXYPEPTIDASE/ENDOPEPTIDASE AMPH"/>
    <property type="match status" value="1"/>
</dbReference>
<gene>
    <name evidence="3" type="ORF">FG87_29670</name>
</gene>